<feature type="transmembrane region" description="Helical" evidence="2">
    <location>
        <begin position="20"/>
        <end position="40"/>
    </location>
</feature>
<dbReference type="Proteomes" id="UP000034325">
    <property type="component" value="Unassembled WGS sequence"/>
</dbReference>
<dbReference type="EMBL" id="LBWA01000008">
    <property type="protein sequence ID" value="KKQ97780.1"/>
    <property type="molecule type" value="Genomic_DNA"/>
</dbReference>
<accession>A0A0G0MBN8</accession>
<reference evidence="3 4" key="1">
    <citation type="journal article" date="2015" name="Nature">
        <title>rRNA introns, odd ribosomes, and small enigmatic genomes across a large radiation of phyla.</title>
        <authorList>
            <person name="Brown C.T."/>
            <person name="Hug L.A."/>
            <person name="Thomas B.C."/>
            <person name="Sharon I."/>
            <person name="Castelle C.J."/>
            <person name="Singh A."/>
            <person name="Wilkins M.J."/>
            <person name="Williams K.H."/>
            <person name="Banfield J.F."/>
        </authorList>
    </citation>
    <scope>NUCLEOTIDE SEQUENCE [LARGE SCALE GENOMIC DNA]</scope>
</reference>
<evidence type="ECO:0000313" key="3">
    <source>
        <dbReference type="EMBL" id="KKQ97780.1"/>
    </source>
</evidence>
<dbReference type="AlphaFoldDB" id="A0A0G0MBN8"/>
<dbReference type="Pfam" id="PF09136">
    <property type="entry name" value="Glucodextran_B"/>
    <property type="match status" value="2"/>
</dbReference>
<dbReference type="NCBIfam" id="NF033510">
    <property type="entry name" value="Ca_tandemer"/>
    <property type="match status" value="1"/>
</dbReference>
<dbReference type="Gene3D" id="2.60.40.10">
    <property type="entry name" value="Immunoglobulins"/>
    <property type="match status" value="2"/>
</dbReference>
<sequence length="235" mass="26076">MYSRRLITEERKNKRKAFFFISLTIFSLFLIFFYGLPAVAKFAGFLTDLRQTSQSVESSDTTPPPPPRLSSIPKQTNKEILDIQGSSEPGATIKIFYNGKTDEVVVNSEGSFNISIPLNNGDNRISASSKDSAGNESQKSETLEITFDKKPPDLEITKPQDKDEFFGNLQRQIVIEGKVEEGSQVNINSRLVVVEQDQTFAFVTSLSEGTNTFNIKAEDLAGNVTEKSISVTFTP</sequence>
<keyword evidence="2" id="KW-1133">Transmembrane helix</keyword>
<evidence type="ECO:0000256" key="1">
    <source>
        <dbReference type="SAM" id="MobiDB-lite"/>
    </source>
</evidence>
<gene>
    <name evidence="3" type="ORF">UT23_C0008G0053</name>
</gene>
<evidence type="ECO:0000313" key="4">
    <source>
        <dbReference type="Proteomes" id="UP000034325"/>
    </source>
</evidence>
<dbReference type="InterPro" id="IPR013783">
    <property type="entry name" value="Ig-like_fold"/>
</dbReference>
<feature type="region of interest" description="Disordered" evidence="1">
    <location>
        <begin position="55"/>
        <end position="74"/>
    </location>
</feature>
<name>A0A0G0MBN8_9BACT</name>
<organism evidence="3 4">
    <name type="scientific">Candidatus Woesebacteria bacterium GW2011_GWA1_39_12</name>
    <dbReference type="NCBI Taxonomy" id="1618549"/>
    <lineage>
        <taxon>Bacteria</taxon>
        <taxon>Candidatus Woeseibacteriota</taxon>
    </lineage>
</organism>
<keyword evidence="2" id="KW-0812">Transmembrane</keyword>
<comment type="caution">
    <text evidence="3">The sequence shown here is derived from an EMBL/GenBank/DDBJ whole genome shotgun (WGS) entry which is preliminary data.</text>
</comment>
<feature type="region of interest" description="Disordered" evidence="1">
    <location>
        <begin position="123"/>
        <end position="145"/>
    </location>
</feature>
<feature type="compositionally biased region" description="Polar residues" evidence="1">
    <location>
        <begin position="123"/>
        <end position="137"/>
    </location>
</feature>
<protein>
    <submittedName>
        <fullName evidence="3">Signal peptidase I</fullName>
    </submittedName>
</protein>
<keyword evidence="2" id="KW-0472">Membrane</keyword>
<evidence type="ECO:0000256" key="2">
    <source>
        <dbReference type="SAM" id="Phobius"/>
    </source>
</evidence>
<proteinExistence type="predicted"/>